<evidence type="ECO:0000256" key="1">
    <source>
        <dbReference type="ARBA" id="ARBA00022490"/>
    </source>
</evidence>
<comment type="caution">
    <text evidence="8">The sequence shown here is derived from an EMBL/GenBank/DDBJ whole genome shotgun (WGS) entry which is preliminary data.</text>
</comment>
<feature type="domain" description="OB-fold nucleic acid binding" evidence="7">
    <location>
        <begin position="5"/>
        <end position="110"/>
    </location>
</feature>
<dbReference type="STRING" id="883158.HMPREF9140_00257"/>
<dbReference type="PATRIC" id="fig|883158.3.peg.267"/>
<keyword evidence="3 5" id="KW-0378">Hydrolase</keyword>
<comment type="subcellular location">
    <subcellularLocation>
        <location evidence="5">Cytoplasm</location>
    </subcellularLocation>
</comment>
<dbReference type="InterPro" id="IPR020579">
    <property type="entry name" value="Exonuc_VII_lsu_C"/>
</dbReference>
<comment type="similarity">
    <text evidence="5">Belongs to the XseA family.</text>
</comment>
<dbReference type="RefSeq" id="WP_006951184.1">
    <property type="nucleotide sequence ID" value="NZ_JH594521.1"/>
</dbReference>
<dbReference type="eggNOG" id="COG1570">
    <property type="taxonomic scope" value="Bacteria"/>
</dbReference>
<dbReference type="GO" id="GO:0009318">
    <property type="term" value="C:exodeoxyribonuclease VII complex"/>
    <property type="evidence" value="ECO:0007669"/>
    <property type="project" value="UniProtKB-UniRule"/>
</dbReference>
<reference evidence="8 9" key="1">
    <citation type="submission" date="2011-12" db="EMBL/GenBank/DDBJ databases">
        <title>The Genome Sequence of Prevotella micans F0438.</title>
        <authorList>
            <consortium name="The Broad Institute Genome Sequencing Platform"/>
            <person name="Earl A."/>
            <person name="Ward D."/>
            <person name="Feldgarden M."/>
            <person name="Gevers D."/>
            <person name="Izard J."/>
            <person name="Baranova O.V."/>
            <person name="Blanton J.M."/>
            <person name="Wade W.G."/>
            <person name="Dewhirst F.E."/>
            <person name="Young S.K."/>
            <person name="Zeng Q."/>
            <person name="Gargeya S."/>
            <person name="Fitzgerald M."/>
            <person name="Haas B."/>
            <person name="Abouelleil A."/>
            <person name="Alvarado L."/>
            <person name="Arachchi H.M."/>
            <person name="Berlin A."/>
            <person name="Chapman S.B."/>
            <person name="Gearin G."/>
            <person name="Goldberg J."/>
            <person name="Griggs A."/>
            <person name="Gujja S."/>
            <person name="Hansen M."/>
            <person name="Heiman D."/>
            <person name="Howarth C."/>
            <person name="Larimer J."/>
            <person name="Lui A."/>
            <person name="MacDonald P.J.P."/>
            <person name="McCowen C."/>
            <person name="Montmayeur A."/>
            <person name="Murphy C."/>
            <person name="Neiman D."/>
            <person name="Pearson M."/>
            <person name="Priest M."/>
            <person name="Roberts A."/>
            <person name="Saif S."/>
            <person name="Shea T."/>
            <person name="Sisk P."/>
            <person name="Stolte C."/>
            <person name="Sykes S."/>
            <person name="Wortman J."/>
            <person name="Nusbaum C."/>
            <person name="Birren B."/>
        </authorList>
    </citation>
    <scope>NUCLEOTIDE SEQUENCE [LARGE SCALE GENOMIC DNA]</scope>
    <source>
        <strain evidence="8 9">F0438</strain>
    </source>
</reference>
<evidence type="ECO:0000313" key="8">
    <source>
        <dbReference type="EMBL" id="EHO74351.1"/>
    </source>
</evidence>
<evidence type="ECO:0000313" key="9">
    <source>
        <dbReference type="Proteomes" id="UP000016023"/>
    </source>
</evidence>
<dbReference type="Pfam" id="PF02601">
    <property type="entry name" value="Exonuc_VII_L"/>
    <property type="match status" value="1"/>
</dbReference>
<feature type="domain" description="Exonuclease VII large subunit C-terminal" evidence="6">
    <location>
        <begin position="135"/>
        <end position="427"/>
    </location>
</feature>
<dbReference type="CDD" id="cd04489">
    <property type="entry name" value="ExoVII_LU_OBF"/>
    <property type="match status" value="1"/>
</dbReference>
<dbReference type="GO" id="GO:0006308">
    <property type="term" value="P:DNA catabolic process"/>
    <property type="evidence" value="ECO:0007669"/>
    <property type="project" value="UniProtKB-UniRule"/>
</dbReference>
<protein>
    <recommendedName>
        <fullName evidence="5">Exodeoxyribonuclease 7 large subunit</fullName>
        <ecNumber evidence="5">3.1.11.6</ecNumber>
    </recommendedName>
</protein>
<evidence type="ECO:0000256" key="5">
    <source>
        <dbReference type="RuleBase" id="RU004355"/>
    </source>
</evidence>
<dbReference type="Pfam" id="PF13742">
    <property type="entry name" value="tRNA_anti_2"/>
    <property type="match status" value="1"/>
</dbReference>
<keyword evidence="9" id="KW-1185">Reference proteome</keyword>
<dbReference type="GO" id="GO:0003676">
    <property type="term" value="F:nucleic acid binding"/>
    <property type="evidence" value="ECO:0007669"/>
    <property type="project" value="InterPro"/>
</dbReference>
<name>H1Q019_9BACT</name>
<evidence type="ECO:0000256" key="3">
    <source>
        <dbReference type="ARBA" id="ARBA00022801"/>
    </source>
</evidence>
<dbReference type="PANTHER" id="PTHR30008:SF0">
    <property type="entry name" value="EXODEOXYRIBONUCLEASE 7 LARGE SUBUNIT"/>
    <property type="match status" value="1"/>
</dbReference>
<dbReference type="InterPro" id="IPR003753">
    <property type="entry name" value="Exonuc_VII_L"/>
</dbReference>
<dbReference type="Proteomes" id="UP000016023">
    <property type="component" value="Unassembled WGS sequence"/>
</dbReference>
<comment type="catalytic activity">
    <reaction evidence="5">
        <text>Exonucleolytic cleavage in either 5'- to 3'- or 3'- to 5'-direction to yield nucleoside 5'-phosphates.</text>
        <dbReference type="EC" id="3.1.11.6"/>
    </reaction>
</comment>
<accession>H1Q019</accession>
<dbReference type="GO" id="GO:0008855">
    <property type="term" value="F:exodeoxyribonuclease VII activity"/>
    <property type="evidence" value="ECO:0007669"/>
    <property type="project" value="UniProtKB-UniRule"/>
</dbReference>
<evidence type="ECO:0000256" key="2">
    <source>
        <dbReference type="ARBA" id="ARBA00022722"/>
    </source>
</evidence>
<proteinExistence type="inferred from homology"/>
<dbReference type="EC" id="3.1.11.6" evidence="5"/>
<keyword evidence="1" id="KW-0963">Cytoplasm</keyword>
<keyword evidence="4 5" id="KW-0269">Exonuclease</keyword>
<dbReference type="GO" id="GO:0005737">
    <property type="term" value="C:cytoplasm"/>
    <property type="evidence" value="ECO:0007669"/>
    <property type="project" value="UniProtKB-SubCell"/>
</dbReference>
<evidence type="ECO:0000256" key="4">
    <source>
        <dbReference type="ARBA" id="ARBA00022839"/>
    </source>
</evidence>
<dbReference type="PANTHER" id="PTHR30008">
    <property type="entry name" value="EXODEOXYRIBONUCLEASE 7 LARGE SUBUNIT"/>
    <property type="match status" value="1"/>
</dbReference>
<keyword evidence="2 5" id="KW-0540">Nuclease</keyword>
<dbReference type="HOGENOM" id="CLU_023625_4_2_10"/>
<evidence type="ECO:0000259" key="6">
    <source>
        <dbReference type="Pfam" id="PF02601"/>
    </source>
</evidence>
<dbReference type="NCBIfam" id="TIGR00237">
    <property type="entry name" value="xseA"/>
    <property type="match status" value="1"/>
</dbReference>
<dbReference type="InterPro" id="IPR025824">
    <property type="entry name" value="OB-fold_nuc-bd_dom"/>
</dbReference>
<dbReference type="AlphaFoldDB" id="H1Q019"/>
<sequence>MRNLSLFELNSLVADLVSTALPQSFWVEAELAESRENGGHLYLSLTQKDEATNTPIAQASAKCWRSAWLALREQFQRVTGQNLRAGMKLLIRVHAQFHQRYGFSWIVDDINPEFTLGDIARQRLEIIRRLKDEGVFDLQHELTLPRFAQRIAVISSETAAGYGDFVHQLQNNIHNLSFTPRLFPAVMQGEQVEHSVISVLNEINKRCEQFDCVVIIRGGGATADLTGFDTLQLAENVANFPLPIITGIGHERDQSILDMISHTSVKTPTAAASFLTDHLLRTWNDIGEAESRMTSLIRNRIDDEQQRIGRIISKTPALVKILITQQQARIQADSHRLSTVVHELLDKHSRRLDNLTRSLPLLVRNRITQQQHRLELIQQRVQANNPDRLLKLGYSITLHNGRVVRLASTLKSGDTLLTRFSKGSIESIVKQQDL</sequence>
<organism evidence="8 9">
    <name type="scientific">Prevotella micans F0438</name>
    <dbReference type="NCBI Taxonomy" id="883158"/>
    <lineage>
        <taxon>Bacteria</taxon>
        <taxon>Pseudomonadati</taxon>
        <taxon>Bacteroidota</taxon>
        <taxon>Bacteroidia</taxon>
        <taxon>Bacteroidales</taxon>
        <taxon>Prevotellaceae</taxon>
        <taxon>Prevotella</taxon>
    </lineage>
</organism>
<evidence type="ECO:0000259" key="7">
    <source>
        <dbReference type="Pfam" id="PF13742"/>
    </source>
</evidence>
<dbReference type="EMBL" id="AGWK01000008">
    <property type="protein sequence ID" value="EHO74351.1"/>
    <property type="molecule type" value="Genomic_DNA"/>
</dbReference>
<gene>
    <name evidence="8" type="ORF">HMPREF9140_00257</name>
</gene>